<dbReference type="AlphaFoldDB" id="A0A3B0V0X3"/>
<gene>
    <name evidence="1" type="ORF">MNBD_DELTA04-1428</name>
</gene>
<accession>A0A3B0V0X3</accession>
<reference evidence="1" key="1">
    <citation type="submission" date="2018-06" db="EMBL/GenBank/DDBJ databases">
        <authorList>
            <person name="Zhirakovskaya E."/>
        </authorList>
    </citation>
    <scope>NUCLEOTIDE SEQUENCE</scope>
</reference>
<protein>
    <submittedName>
        <fullName evidence="1">Uncharacterized protein</fullName>
    </submittedName>
</protein>
<organism evidence="1">
    <name type="scientific">hydrothermal vent metagenome</name>
    <dbReference type="NCBI Taxonomy" id="652676"/>
    <lineage>
        <taxon>unclassified sequences</taxon>
        <taxon>metagenomes</taxon>
        <taxon>ecological metagenomes</taxon>
    </lineage>
</organism>
<proteinExistence type="predicted"/>
<sequence length="29" mass="3249">MQNEPGRKTKKAMEDKISHGYGLSIKTVT</sequence>
<name>A0A3B0V0X3_9ZZZZ</name>
<evidence type="ECO:0000313" key="1">
    <source>
        <dbReference type="EMBL" id="VAW36691.1"/>
    </source>
</evidence>
<dbReference type="EMBL" id="UOEY01000028">
    <property type="protein sequence ID" value="VAW36691.1"/>
    <property type="molecule type" value="Genomic_DNA"/>
</dbReference>